<dbReference type="EMBL" id="JAFCMP010000491">
    <property type="protein sequence ID" value="KAG5179139.1"/>
    <property type="molecule type" value="Genomic_DNA"/>
</dbReference>
<reference evidence="1" key="1">
    <citation type="submission" date="2021-02" db="EMBL/GenBank/DDBJ databases">
        <title>First Annotated Genome of the Yellow-green Alga Tribonema minus.</title>
        <authorList>
            <person name="Mahan K.M."/>
        </authorList>
    </citation>
    <scope>NUCLEOTIDE SEQUENCE</scope>
    <source>
        <strain evidence="1">UTEX B ZZ1240</strain>
    </source>
</reference>
<dbReference type="AlphaFoldDB" id="A0A836CB19"/>
<comment type="caution">
    <text evidence="1">The sequence shown here is derived from an EMBL/GenBank/DDBJ whole genome shotgun (WGS) entry which is preliminary data.</text>
</comment>
<proteinExistence type="predicted"/>
<organism evidence="1 2">
    <name type="scientific">Tribonema minus</name>
    <dbReference type="NCBI Taxonomy" id="303371"/>
    <lineage>
        <taxon>Eukaryota</taxon>
        <taxon>Sar</taxon>
        <taxon>Stramenopiles</taxon>
        <taxon>Ochrophyta</taxon>
        <taxon>PX clade</taxon>
        <taxon>Xanthophyceae</taxon>
        <taxon>Tribonematales</taxon>
        <taxon>Tribonemataceae</taxon>
        <taxon>Tribonema</taxon>
    </lineage>
</organism>
<gene>
    <name evidence="1" type="ORF">JKP88DRAFT_291206</name>
</gene>
<accession>A0A836CB19</accession>
<sequence length="136" mass="12733">MGGSGGKLSLVVGPGSSGTGGDVLVQSGESMSGGAIAVVADGGASAGSGSLVFSSGASATGNTGSLLVGSGSSTDGVGGDLSLTGQEAAQAALVVLYHWYQGQDLWVEGLRSPAVLAHLAAVATSASALAQAGQRA</sequence>
<name>A0A836CB19_9STRA</name>
<evidence type="ECO:0000313" key="2">
    <source>
        <dbReference type="Proteomes" id="UP000664859"/>
    </source>
</evidence>
<dbReference type="Proteomes" id="UP000664859">
    <property type="component" value="Unassembled WGS sequence"/>
</dbReference>
<protein>
    <submittedName>
        <fullName evidence="1">Uncharacterized protein</fullName>
    </submittedName>
</protein>
<evidence type="ECO:0000313" key="1">
    <source>
        <dbReference type="EMBL" id="KAG5179139.1"/>
    </source>
</evidence>
<keyword evidence="2" id="KW-1185">Reference proteome</keyword>